<proteinExistence type="predicted"/>
<sequence>MTHRKQKFLTRLVWPVCLILLFLLHPPAAYANNLTISNVRLLNQSDTGDTIVIEFDISWSNSWNDSTNHDGAWVFFKFKNTNTSPATFGHIELKTAGTNPSGFSQGSLGGSQYSSIDLVVPDDKKGVLIIPNQFGSGSINQTDVQVVWDYAHESALGDSTISDGSTYADAIGIEMVYIPEGGFFVGDGTDGSAASSAAFEYGRDSSLPIPINSENGLSFTDDTAGAPYYNSSGGSLEFTDGYTFNVSSSYPKGFRAFYLMKYEITEGQYVAFLNHLTRTAQNTRTAADVSTDTITNYYVMTNKSTMTNRNSIQAPSSGNGTLSPITFLTDRSDRATGYLGLGDMLAYLDWAALRPMTELEYEKAARGPVYPVNNEAAWGTTLLVQATSVSGGLGGEDGTETVLPATAHVNYNNITFTCTGTCDTQTGPLRAGIFAKSTSTNREETGAGYYGNMELSGNILEVIVTIGNSHGLKFTGSHGDGTLTTASGFTGNATNSDWPGFDEANTSRGCRYASGMGARGGDWKSNAAPQELSTSNRSNASATVTSRLSYGGGRGARTAPF</sequence>
<name>A0A2H0LS70_9BACT</name>
<evidence type="ECO:0000256" key="2">
    <source>
        <dbReference type="SAM" id="SignalP"/>
    </source>
</evidence>
<gene>
    <name evidence="4" type="ORF">COV74_05165</name>
</gene>
<dbReference type="AlphaFoldDB" id="A0A2H0LS70"/>
<dbReference type="SUPFAM" id="SSF56436">
    <property type="entry name" value="C-type lectin-like"/>
    <property type="match status" value="1"/>
</dbReference>
<evidence type="ECO:0000313" key="5">
    <source>
        <dbReference type="Proteomes" id="UP000230859"/>
    </source>
</evidence>
<dbReference type="InterPro" id="IPR005532">
    <property type="entry name" value="SUMF_dom"/>
</dbReference>
<evidence type="ECO:0000256" key="1">
    <source>
        <dbReference type="SAM" id="MobiDB-lite"/>
    </source>
</evidence>
<dbReference type="Pfam" id="PF03781">
    <property type="entry name" value="FGE-sulfatase"/>
    <property type="match status" value="1"/>
</dbReference>
<reference evidence="4 5" key="1">
    <citation type="submission" date="2017-09" db="EMBL/GenBank/DDBJ databases">
        <title>Depth-based differentiation of microbial function through sediment-hosted aquifers and enrichment of novel symbionts in the deep terrestrial subsurface.</title>
        <authorList>
            <person name="Probst A.J."/>
            <person name="Ladd B."/>
            <person name="Jarett J.K."/>
            <person name="Geller-Mcgrath D.E."/>
            <person name="Sieber C.M."/>
            <person name="Emerson J.B."/>
            <person name="Anantharaman K."/>
            <person name="Thomas B.C."/>
            <person name="Malmstrom R."/>
            <person name="Stieglmeier M."/>
            <person name="Klingl A."/>
            <person name="Woyke T."/>
            <person name="Ryan C.M."/>
            <person name="Banfield J.F."/>
        </authorList>
    </citation>
    <scope>NUCLEOTIDE SEQUENCE [LARGE SCALE GENOMIC DNA]</scope>
    <source>
        <strain evidence="4">CG11_big_fil_rev_8_21_14_0_20_45_26</strain>
    </source>
</reference>
<feature type="chain" id="PRO_5013937222" description="Sulfatase-modifying factor enzyme-like domain-containing protein" evidence="2">
    <location>
        <begin position="32"/>
        <end position="561"/>
    </location>
</feature>
<dbReference type="InterPro" id="IPR016187">
    <property type="entry name" value="CTDL_fold"/>
</dbReference>
<feature type="region of interest" description="Disordered" evidence="1">
    <location>
        <begin position="520"/>
        <end position="561"/>
    </location>
</feature>
<dbReference type="InterPro" id="IPR042095">
    <property type="entry name" value="SUMF_sf"/>
</dbReference>
<evidence type="ECO:0000259" key="3">
    <source>
        <dbReference type="Pfam" id="PF03781"/>
    </source>
</evidence>
<feature type="signal peptide" evidence="2">
    <location>
        <begin position="1"/>
        <end position="31"/>
    </location>
</feature>
<evidence type="ECO:0000313" key="4">
    <source>
        <dbReference type="EMBL" id="PIQ86345.1"/>
    </source>
</evidence>
<dbReference type="EMBL" id="PCVY01000046">
    <property type="protein sequence ID" value="PIQ86345.1"/>
    <property type="molecule type" value="Genomic_DNA"/>
</dbReference>
<protein>
    <recommendedName>
        <fullName evidence="3">Sulfatase-modifying factor enzyme-like domain-containing protein</fullName>
    </recommendedName>
</protein>
<feature type="domain" description="Sulfatase-modifying factor enzyme-like" evidence="3">
    <location>
        <begin position="254"/>
        <end position="384"/>
    </location>
</feature>
<dbReference type="Gene3D" id="3.90.1580.10">
    <property type="entry name" value="paralog of FGE (formylglycine-generating enzyme)"/>
    <property type="match status" value="1"/>
</dbReference>
<keyword evidence="2" id="KW-0732">Signal</keyword>
<organism evidence="4 5">
    <name type="scientific">Candidatus Abzuiibacterium crystallinum</name>
    <dbReference type="NCBI Taxonomy" id="1974748"/>
    <lineage>
        <taxon>Bacteria</taxon>
        <taxon>Pseudomonadati</taxon>
        <taxon>Candidatus Omnitrophota</taxon>
        <taxon>Candidatus Abzuiibacterium</taxon>
    </lineage>
</organism>
<feature type="compositionally biased region" description="Polar residues" evidence="1">
    <location>
        <begin position="527"/>
        <end position="548"/>
    </location>
</feature>
<dbReference type="Proteomes" id="UP000230859">
    <property type="component" value="Unassembled WGS sequence"/>
</dbReference>
<comment type="caution">
    <text evidence="4">The sequence shown here is derived from an EMBL/GenBank/DDBJ whole genome shotgun (WGS) entry which is preliminary data.</text>
</comment>
<accession>A0A2H0LS70</accession>